<accession>A0ABR8FN21</accession>
<organism evidence="1 2">
    <name type="scientific">Anabaena lutea FACHB-196</name>
    <dbReference type="NCBI Taxonomy" id="2692881"/>
    <lineage>
        <taxon>Bacteria</taxon>
        <taxon>Bacillati</taxon>
        <taxon>Cyanobacteriota</taxon>
        <taxon>Cyanophyceae</taxon>
        <taxon>Nostocales</taxon>
        <taxon>Nostocaceae</taxon>
        <taxon>Anabaena</taxon>
    </lineage>
</organism>
<dbReference type="EMBL" id="JACJST010000025">
    <property type="protein sequence ID" value="MBD2570502.1"/>
    <property type="molecule type" value="Genomic_DNA"/>
</dbReference>
<gene>
    <name evidence="1" type="ORF">H6G59_21915</name>
</gene>
<comment type="caution">
    <text evidence="1">The sequence shown here is derived from an EMBL/GenBank/DDBJ whole genome shotgun (WGS) entry which is preliminary data.</text>
</comment>
<dbReference type="Proteomes" id="UP000640531">
    <property type="component" value="Unassembled WGS sequence"/>
</dbReference>
<name>A0ABR8FN21_9NOST</name>
<sequence length="115" mass="13822">MLDYESKEAIYKCVDMLLYVKVFAIEVNENEVSFRCQIIEPVYTELNNNGLLNFKQGYNEDHPQPIFSIVYGMLDLAVVLDNYWQFPYLNIALNFNRSVINKFKNRQRNWMEEMY</sequence>
<protein>
    <submittedName>
        <fullName evidence="1">Uncharacterized protein</fullName>
    </submittedName>
</protein>
<evidence type="ECO:0000313" key="2">
    <source>
        <dbReference type="Proteomes" id="UP000640531"/>
    </source>
</evidence>
<dbReference type="RefSeq" id="WP_190718478.1">
    <property type="nucleotide sequence ID" value="NZ_JACJST010000025.1"/>
</dbReference>
<evidence type="ECO:0000313" key="1">
    <source>
        <dbReference type="EMBL" id="MBD2570502.1"/>
    </source>
</evidence>
<proteinExistence type="predicted"/>
<reference evidence="1 2" key="1">
    <citation type="journal article" date="2020" name="ISME J.">
        <title>Comparative genomics reveals insights into cyanobacterial evolution and habitat adaptation.</title>
        <authorList>
            <person name="Chen M.Y."/>
            <person name="Teng W.K."/>
            <person name="Zhao L."/>
            <person name="Hu C.X."/>
            <person name="Zhou Y.K."/>
            <person name="Han B.P."/>
            <person name="Song L.R."/>
            <person name="Shu W.S."/>
        </authorList>
    </citation>
    <scope>NUCLEOTIDE SEQUENCE [LARGE SCALE GENOMIC DNA]</scope>
    <source>
        <strain evidence="1 2">FACHB-196</strain>
    </source>
</reference>
<keyword evidence="2" id="KW-1185">Reference proteome</keyword>